<proteinExistence type="predicted"/>
<evidence type="ECO:0000313" key="2">
    <source>
        <dbReference type="Proteomes" id="UP000054018"/>
    </source>
</evidence>
<dbReference type="AlphaFoldDB" id="A0A0C9YQC7"/>
<keyword evidence="2" id="KW-1185">Reference proteome</keyword>
<gene>
    <name evidence="1" type="ORF">PISMIDRAFT_280620</name>
</gene>
<evidence type="ECO:0000313" key="1">
    <source>
        <dbReference type="EMBL" id="KIK15974.1"/>
    </source>
</evidence>
<accession>A0A0C9YQC7</accession>
<reference evidence="2" key="2">
    <citation type="submission" date="2015-01" db="EMBL/GenBank/DDBJ databases">
        <title>Evolutionary Origins and Diversification of the Mycorrhizal Mutualists.</title>
        <authorList>
            <consortium name="DOE Joint Genome Institute"/>
            <consortium name="Mycorrhizal Genomics Consortium"/>
            <person name="Kohler A."/>
            <person name="Kuo A."/>
            <person name="Nagy L.G."/>
            <person name="Floudas D."/>
            <person name="Copeland A."/>
            <person name="Barry K.W."/>
            <person name="Cichocki N."/>
            <person name="Veneault-Fourrey C."/>
            <person name="LaButti K."/>
            <person name="Lindquist E.A."/>
            <person name="Lipzen A."/>
            <person name="Lundell T."/>
            <person name="Morin E."/>
            <person name="Murat C."/>
            <person name="Riley R."/>
            <person name="Ohm R."/>
            <person name="Sun H."/>
            <person name="Tunlid A."/>
            <person name="Henrissat B."/>
            <person name="Grigoriev I.V."/>
            <person name="Hibbett D.S."/>
            <person name="Martin F."/>
        </authorList>
    </citation>
    <scope>NUCLEOTIDE SEQUENCE [LARGE SCALE GENOMIC DNA]</scope>
    <source>
        <strain evidence="2">441</strain>
    </source>
</reference>
<dbReference type="Proteomes" id="UP000054018">
    <property type="component" value="Unassembled WGS sequence"/>
</dbReference>
<name>A0A0C9YQC7_9AGAM</name>
<protein>
    <submittedName>
        <fullName evidence="1">Uncharacterized protein</fullName>
    </submittedName>
</protein>
<organism evidence="1 2">
    <name type="scientific">Pisolithus microcarpus 441</name>
    <dbReference type="NCBI Taxonomy" id="765257"/>
    <lineage>
        <taxon>Eukaryota</taxon>
        <taxon>Fungi</taxon>
        <taxon>Dikarya</taxon>
        <taxon>Basidiomycota</taxon>
        <taxon>Agaricomycotina</taxon>
        <taxon>Agaricomycetes</taxon>
        <taxon>Agaricomycetidae</taxon>
        <taxon>Boletales</taxon>
        <taxon>Sclerodermatineae</taxon>
        <taxon>Pisolithaceae</taxon>
        <taxon>Pisolithus</taxon>
    </lineage>
</organism>
<sequence length="85" mass="9634">MTSVDINRSEQTASVNSYAYPISLDAWNFTVAILILHDQLIGGSLRGLREYLRSEAGFKTILGYVVGWVSENRVYPQVVKWIWVA</sequence>
<dbReference type="EMBL" id="KN833870">
    <property type="protein sequence ID" value="KIK15974.1"/>
    <property type="molecule type" value="Genomic_DNA"/>
</dbReference>
<reference evidence="1 2" key="1">
    <citation type="submission" date="2014-04" db="EMBL/GenBank/DDBJ databases">
        <authorList>
            <consortium name="DOE Joint Genome Institute"/>
            <person name="Kuo A."/>
            <person name="Kohler A."/>
            <person name="Costa M.D."/>
            <person name="Nagy L.G."/>
            <person name="Floudas D."/>
            <person name="Copeland A."/>
            <person name="Barry K.W."/>
            <person name="Cichocki N."/>
            <person name="Veneault-Fourrey C."/>
            <person name="LaButti K."/>
            <person name="Lindquist E.A."/>
            <person name="Lipzen A."/>
            <person name="Lundell T."/>
            <person name="Morin E."/>
            <person name="Murat C."/>
            <person name="Sun H."/>
            <person name="Tunlid A."/>
            <person name="Henrissat B."/>
            <person name="Grigoriev I.V."/>
            <person name="Hibbett D.S."/>
            <person name="Martin F."/>
            <person name="Nordberg H.P."/>
            <person name="Cantor M.N."/>
            <person name="Hua S.X."/>
        </authorList>
    </citation>
    <scope>NUCLEOTIDE SEQUENCE [LARGE SCALE GENOMIC DNA]</scope>
    <source>
        <strain evidence="1 2">441</strain>
    </source>
</reference>
<dbReference type="HOGENOM" id="CLU_2513496_0_0_1"/>